<reference evidence="1 2" key="1">
    <citation type="submission" date="2023-03" db="EMBL/GenBank/DDBJ databases">
        <title>Genome sequence of Lichtheimia ornata CBS 291.66.</title>
        <authorList>
            <person name="Mohabir J.T."/>
            <person name="Shea T.P."/>
            <person name="Kurbessoian T."/>
            <person name="Berby B."/>
            <person name="Fontaine J."/>
            <person name="Livny J."/>
            <person name="Gnirke A."/>
            <person name="Stajich J.E."/>
            <person name="Cuomo C.A."/>
        </authorList>
    </citation>
    <scope>NUCLEOTIDE SEQUENCE [LARGE SCALE GENOMIC DNA]</scope>
    <source>
        <strain evidence="1">CBS 291.66</strain>
    </source>
</reference>
<comment type="caution">
    <text evidence="1">The sequence shown here is derived from an EMBL/GenBank/DDBJ whole genome shotgun (WGS) entry which is preliminary data.</text>
</comment>
<sequence>MALYRTSLTITTHHRLPLSDCTELCSNVEVEHDKHPKPGYVKFNLDIECDLREDPSDRLHVRNPFSRQTLREYYRQKLLLLVSTQILAKPSNRAKLAKQQVALPTTKTDPLALLFDKVERDQLSLSYICQYHGTAFRIAFRTPTIDTFVNLRHCRHT</sequence>
<evidence type="ECO:0000313" key="1">
    <source>
        <dbReference type="EMBL" id="KAJ8656498.1"/>
    </source>
</evidence>
<organism evidence="1 2">
    <name type="scientific">Lichtheimia ornata</name>
    <dbReference type="NCBI Taxonomy" id="688661"/>
    <lineage>
        <taxon>Eukaryota</taxon>
        <taxon>Fungi</taxon>
        <taxon>Fungi incertae sedis</taxon>
        <taxon>Mucoromycota</taxon>
        <taxon>Mucoromycotina</taxon>
        <taxon>Mucoromycetes</taxon>
        <taxon>Mucorales</taxon>
        <taxon>Lichtheimiaceae</taxon>
        <taxon>Lichtheimia</taxon>
    </lineage>
</organism>
<name>A0AAD7XXE8_9FUNG</name>
<protein>
    <submittedName>
        <fullName evidence="1">Uncharacterized protein</fullName>
    </submittedName>
</protein>
<keyword evidence="2" id="KW-1185">Reference proteome</keyword>
<gene>
    <name evidence="1" type="ORF">O0I10_007821</name>
</gene>
<accession>A0AAD7XXE8</accession>
<dbReference type="Proteomes" id="UP001234581">
    <property type="component" value="Unassembled WGS sequence"/>
</dbReference>
<dbReference type="EMBL" id="JARTCD010000039">
    <property type="protein sequence ID" value="KAJ8656498.1"/>
    <property type="molecule type" value="Genomic_DNA"/>
</dbReference>
<dbReference type="AlphaFoldDB" id="A0AAD7XXE8"/>
<proteinExistence type="predicted"/>
<dbReference type="RefSeq" id="XP_058341411.1">
    <property type="nucleotide sequence ID" value="XM_058487833.1"/>
</dbReference>
<dbReference type="GeneID" id="83215228"/>
<evidence type="ECO:0000313" key="2">
    <source>
        <dbReference type="Proteomes" id="UP001234581"/>
    </source>
</evidence>